<keyword evidence="6" id="KW-0106">Calcium</keyword>
<reference evidence="10 11" key="1">
    <citation type="journal article" date="2011" name="PLoS Pathog.">
        <title>Endophytic Life Strategies Decoded by Genome and Transcriptome Analyses of the Mutualistic Root Symbiont Piriformospora indica.</title>
        <authorList>
            <person name="Zuccaro A."/>
            <person name="Lahrmann U."/>
            <person name="Guldener U."/>
            <person name="Langen G."/>
            <person name="Pfiffi S."/>
            <person name="Biedenkopf D."/>
            <person name="Wong P."/>
            <person name="Samans B."/>
            <person name="Grimm C."/>
            <person name="Basiewicz M."/>
            <person name="Murat C."/>
            <person name="Martin F."/>
            <person name="Kogel K.H."/>
        </authorList>
    </citation>
    <scope>NUCLEOTIDE SEQUENCE [LARGE SCALE GENOMIC DNA]</scope>
    <source>
        <strain evidence="10 11">DSM 11827</strain>
    </source>
</reference>
<evidence type="ECO:0000256" key="4">
    <source>
        <dbReference type="ARBA" id="ARBA00022723"/>
    </source>
</evidence>
<gene>
    <name evidence="10" type="ORF">PIIN_10165</name>
</gene>
<dbReference type="InterPro" id="IPR052052">
    <property type="entry name" value="Polysaccharide_Lyase_9"/>
</dbReference>
<dbReference type="SMART" id="SM00710">
    <property type="entry name" value="PbH1"/>
    <property type="match status" value="6"/>
</dbReference>
<dbReference type="InParanoid" id="G4TXX4"/>
<dbReference type="GO" id="GO:0046872">
    <property type="term" value="F:metal ion binding"/>
    <property type="evidence" value="ECO:0007669"/>
    <property type="project" value="UniProtKB-KW"/>
</dbReference>
<dbReference type="Pfam" id="PF14592">
    <property type="entry name" value="Chondroitinas_B"/>
    <property type="match status" value="1"/>
</dbReference>
<dbReference type="Pfam" id="PF22842">
    <property type="entry name" value="Pel9A-like_beta_helix"/>
    <property type="match status" value="1"/>
</dbReference>
<dbReference type="SUPFAM" id="SSF51126">
    <property type="entry name" value="Pectin lyase-like"/>
    <property type="match status" value="1"/>
</dbReference>
<dbReference type="OMA" id="DSHHNYD"/>
<dbReference type="InterPro" id="IPR012334">
    <property type="entry name" value="Pectin_lyas_fold"/>
</dbReference>
<keyword evidence="3" id="KW-0964">Secreted</keyword>
<accession>G4TXX4</accession>
<keyword evidence="5" id="KW-0732">Signal</keyword>
<dbReference type="eggNOG" id="ENOG502QSUT">
    <property type="taxonomic scope" value="Eukaryota"/>
</dbReference>
<dbReference type="InterPro" id="IPR039513">
    <property type="entry name" value="PL-6"/>
</dbReference>
<evidence type="ECO:0000256" key="6">
    <source>
        <dbReference type="ARBA" id="ARBA00022837"/>
    </source>
</evidence>
<dbReference type="Gene3D" id="2.160.20.10">
    <property type="entry name" value="Single-stranded right-handed beta-helix, Pectin lyase-like"/>
    <property type="match status" value="1"/>
</dbReference>
<evidence type="ECO:0000256" key="5">
    <source>
        <dbReference type="ARBA" id="ARBA00022729"/>
    </source>
</evidence>
<evidence type="ECO:0000256" key="7">
    <source>
        <dbReference type="ARBA" id="ARBA00023239"/>
    </source>
</evidence>
<dbReference type="STRING" id="1109443.G4TXX4"/>
<dbReference type="InterPro" id="IPR053868">
    <property type="entry name" value="Pel9A-like_beta_helix"/>
</dbReference>
<comment type="cofactor">
    <cofactor evidence="1">
        <name>Ca(2+)</name>
        <dbReference type="ChEBI" id="CHEBI:29108"/>
    </cofactor>
</comment>
<dbReference type="HOGENOM" id="CLU_030634_1_0_1"/>
<dbReference type="InterPro" id="IPR006626">
    <property type="entry name" value="PbH1"/>
</dbReference>
<keyword evidence="4" id="KW-0479">Metal-binding</keyword>
<dbReference type="EMBL" id="CAFZ01000633">
    <property type="protein sequence ID" value="CCA76167.1"/>
    <property type="molecule type" value="Genomic_DNA"/>
</dbReference>
<evidence type="ECO:0000256" key="8">
    <source>
        <dbReference type="ARBA" id="ARBA00038263"/>
    </source>
</evidence>
<evidence type="ECO:0000313" key="10">
    <source>
        <dbReference type="EMBL" id="CCA76167.1"/>
    </source>
</evidence>
<feature type="domain" description="Pel9A-like right handed beta-helix region" evidence="9">
    <location>
        <begin position="208"/>
        <end position="376"/>
    </location>
</feature>
<evidence type="ECO:0000256" key="3">
    <source>
        <dbReference type="ARBA" id="ARBA00022525"/>
    </source>
</evidence>
<organism evidence="10 11">
    <name type="scientific">Serendipita indica (strain DSM 11827)</name>
    <name type="common">Root endophyte fungus</name>
    <name type="synonym">Piriformospora indica</name>
    <dbReference type="NCBI Taxonomy" id="1109443"/>
    <lineage>
        <taxon>Eukaryota</taxon>
        <taxon>Fungi</taxon>
        <taxon>Dikarya</taxon>
        <taxon>Basidiomycota</taxon>
        <taxon>Agaricomycotina</taxon>
        <taxon>Agaricomycetes</taxon>
        <taxon>Sebacinales</taxon>
        <taxon>Serendipitaceae</taxon>
        <taxon>Serendipita</taxon>
    </lineage>
</organism>
<evidence type="ECO:0000313" key="11">
    <source>
        <dbReference type="Proteomes" id="UP000007148"/>
    </source>
</evidence>
<sequence>MSPASRLYLSAIVYVVSIYSDGPIYQEVAALRSAAKAVHERKSSPSYKASPLQHSATPKVELKDIMGIVGSVYDAPANIEKRAIFIYVSPSGSDSNSGTSTSAPLLTIQAAVNKAVAGDTIFLRAGTYAPTKNIQITKSGTAASPITLKNYNGEKVVIDGENMPYTPAALGASLPNADRGAIHIEGANYWIIEGLEIIHGAYGLYARDSSNNIYRNLITRDNYESGLQIQGTASYNQVINLDSYGNRDPRKNGESADGLAIKEGSGVGNVVRGARLWNNADDGFDAWEFASPIYVENSVAWGNGFNRWGFTDFVGDGNGWKAGGNGVAGNHIFNNTMAFSNAVTGFVDNKNPGKITFIDCTAWNHTSAGFKVTSSPSVLKANLAVKNNPNSNLGSAVSQSGNSWNIGGTWTLPNTNPSVITGPRTSAGLIPSTNFLVPSGSTVGASFV</sequence>
<protein>
    <submittedName>
        <fullName evidence="10">Related to pectate lyase L</fullName>
    </submittedName>
</protein>
<dbReference type="PANTHER" id="PTHR40088:SF1">
    <property type="entry name" value="PECTATE LYASE PEL9"/>
    <property type="match status" value="1"/>
</dbReference>
<proteinExistence type="inferred from homology"/>
<dbReference type="OrthoDB" id="5561043at2759"/>
<dbReference type="GO" id="GO:0016837">
    <property type="term" value="F:carbon-oxygen lyase activity, acting on polysaccharides"/>
    <property type="evidence" value="ECO:0007669"/>
    <property type="project" value="TreeGrafter"/>
</dbReference>
<evidence type="ECO:0000256" key="1">
    <source>
        <dbReference type="ARBA" id="ARBA00001913"/>
    </source>
</evidence>
<dbReference type="GO" id="GO:0005576">
    <property type="term" value="C:extracellular region"/>
    <property type="evidence" value="ECO:0007669"/>
    <property type="project" value="UniProtKB-SubCell"/>
</dbReference>
<comment type="caution">
    <text evidence="10">The sequence shown here is derived from an EMBL/GenBank/DDBJ whole genome shotgun (WGS) entry which is preliminary data.</text>
</comment>
<dbReference type="AlphaFoldDB" id="G4TXX4"/>
<name>G4TXX4_SERID</name>
<dbReference type="PANTHER" id="PTHR40088">
    <property type="entry name" value="PECTATE LYASE (EUROFUNG)"/>
    <property type="match status" value="1"/>
</dbReference>
<evidence type="ECO:0000259" key="9">
    <source>
        <dbReference type="Pfam" id="PF22842"/>
    </source>
</evidence>
<dbReference type="InterPro" id="IPR011050">
    <property type="entry name" value="Pectin_lyase_fold/virulence"/>
</dbReference>
<keyword evidence="11" id="KW-1185">Reference proteome</keyword>
<keyword evidence="7 10" id="KW-0456">Lyase</keyword>
<evidence type="ECO:0000256" key="2">
    <source>
        <dbReference type="ARBA" id="ARBA00004613"/>
    </source>
</evidence>
<comment type="similarity">
    <text evidence="8">Belongs to the polysaccharide lyase 9 family.</text>
</comment>
<comment type="subcellular location">
    <subcellularLocation>
        <location evidence="2">Secreted</location>
    </subcellularLocation>
</comment>
<dbReference type="Proteomes" id="UP000007148">
    <property type="component" value="Unassembled WGS sequence"/>
</dbReference>